<keyword evidence="3" id="KW-1185">Reference proteome</keyword>
<keyword evidence="1" id="KW-1133">Transmembrane helix</keyword>
<dbReference type="Pfam" id="PF08592">
    <property type="entry name" value="Anthrone_oxy"/>
    <property type="match status" value="1"/>
</dbReference>
<dbReference type="Proteomes" id="UP001431449">
    <property type="component" value="Unassembled WGS sequence"/>
</dbReference>
<dbReference type="RefSeq" id="WP_248211197.1">
    <property type="nucleotide sequence ID" value="NZ_JALNMH010000016.1"/>
</dbReference>
<keyword evidence="1" id="KW-0812">Transmembrane</keyword>
<organism evidence="2 3">
    <name type="scientific">Pseudomarimonas salicorniae</name>
    <dbReference type="NCBI Taxonomy" id="2933270"/>
    <lineage>
        <taxon>Bacteria</taxon>
        <taxon>Pseudomonadati</taxon>
        <taxon>Pseudomonadota</taxon>
        <taxon>Gammaproteobacteria</taxon>
        <taxon>Lysobacterales</taxon>
        <taxon>Lysobacteraceae</taxon>
        <taxon>Pseudomarimonas</taxon>
    </lineage>
</organism>
<keyword evidence="1" id="KW-0472">Membrane</keyword>
<proteinExistence type="predicted"/>
<name>A0ABT0GLF0_9GAMM</name>
<comment type="caution">
    <text evidence="2">The sequence shown here is derived from an EMBL/GenBank/DDBJ whole genome shotgun (WGS) entry which is preliminary data.</text>
</comment>
<evidence type="ECO:0000256" key="1">
    <source>
        <dbReference type="SAM" id="Phobius"/>
    </source>
</evidence>
<protein>
    <submittedName>
        <fullName evidence="2">DUF1772 domain-containing protein</fullName>
    </submittedName>
</protein>
<feature type="transmembrane region" description="Helical" evidence="1">
    <location>
        <begin position="144"/>
        <end position="162"/>
    </location>
</feature>
<evidence type="ECO:0000313" key="3">
    <source>
        <dbReference type="Proteomes" id="UP001431449"/>
    </source>
</evidence>
<gene>
    <name evidence="2" type="ORF">M0G41_16850</name>
</gene>
<accession>A0ABT0GLF0</accession>
<feature type="transmembrane region" description="Helical" evidence="1">
    <location>
        <begin position="86"/>
        <end position="107"/>
    </location>
</feature>
<dbReference type="EMBL" id="JALNMH010000016">
    <property type="protein sequence ID" value="MCK7595330.1"/>
    <property type="molecule type" value="Genomic_DNA"/>
</dbReference>
<reference evidence="2" key="1">
    <citation type="submission" date="2022-04" db="EMBL/GenBank/DDBJ databases">
        <title>Lysobacter sp. CAU 1642 isolated from sea sand.</title>
        <authorList>
            <person name="Kim W."/>
        </authorList>
    </citation>
    <scope>NUCLEOTIDE SEQUENCE</scope>
    <source>
        <strain evidence="2">CAU 1642</strain>
    </source>
</reference>
<dbReference type="InterPro" id="IPR013901">
    <property type="entry name" value="Anthrone_oxy"/>
</dbReference>
<evidence type="ECO:0000313" key="2">
    <source>
        <dbReference type="EMBL" id="MCK7595330.1"/>
    </source>
</evidence>
<sequence length="164" mass="17553">MPLFETSLLVATLLCSLVAGFLLAFAVVVMPGIGTLGDAGFLRAFQVMDRVIQNNQPVFMMVWVGSVLALLAAAVLGFAQTGPLDRALLVGAACLYLGGVQLPTALINLPLNNTLKRLSISELQPAEAEAARQAFEARWNRSNVTRTVLATLTCLLLMTLLLRL</sequence>
<feature type="transmembrane region" description="Helical" evidence="1">
    <location>
        <begin position="60"/>
        <end position="79"/>
    </location>
</feature>